<gene>
    <name evidence="6" type="primary">LOC109488077</name>
</gene>
<dbReference type="Pfam" id="PF04775">
    <property type="entry name" value="Bile_Hydr_Trans"/>
    <property type="match status" value="1"/>
</dbReference>
<reference evidence="6" key="1">
    <citation type="submission" date="2025-08" db="UniProtKB">
        <authorList>
            <consortium name="RefSeq"/>
        </authorList>
    </citation>
    <scope>IDENTIFICATION</scope>
    <source>
        <tissue evidence="6">Gonad</tissue>
    </source>
</reference>
<dbReference type="FunFam" id="2.60.40.2240:FF:000001">
    <property type="entry name" value="acyl-coenzyme A thioesterase 4"/>
    <property type="match status" value="1"/>
</dbReference>
<dbReference type="KEGG" id="bbel:109488077"/>
<feature type="active site" description="Charge relay system" evidence="2">
    <location>
        <position position="345"/>
    </location>
</feature>
<comment type="similarity">
    <text evidence="1">Belongs to the C/M/P thioester hydrolase family.</text>
</comment>
<proteinExistence type="inferred from homology"/>
<evidence type="ECO:0000259" key="3">
    <source>
        <dbReference type="Pfam" id="PF04775"/>
    </source>
</evidence>
<dbReference type="GO" id="GO:0006631">
    <property type="term" value="P:fatty acid metabolic process"/>
    <property type="evidence" value="ECO:0007669"/>
    <property type="project" value="TreeGrafter"/>
</dbReference>
<evidence type="ECO:0000259" key="4">
    <source>
        <dbReference type="Pfam" id="PF08840"/>
    </source>
</evidence>
<evidence type="ECO:0000313" key="5">
    <source>
        <dbReference type="Proteomes" id="UP000515135"/>
    </source>
</evidence>
<dbReference type="GO" id="GO:0047617">
    <property type="term" value="F:fatty acyl-CoA hydrolase activity"/>
    <property type="evidence" value="ECO:0007669"/>
    <property type="project" value="TreeGrafter"/>
</dbReference>
<dbReference type="PANTHER" id="PTHR10824">
    <property type="entry name" value="ACYL-COENZYME A THIOESTERASE-RELATED"/>
    <property type="match status" value="1"/>
</dbReference>
<dbReference type="PIRSF" id="PIRSF016521">
    <property type="entry name" value="Acyl-CoA_hydro"/>
    <property type="match status" value="1"/>
</dbReference>
<dbReference type="Pfam" id="PF08840">
    <property type="entry name" value="BAAT_C"/>
    <property type="match status" value="1"/>
</dbReference>
<feature type="active site" description="Charge relay system" evidence="2">
    <location>
        <position position="379"/>
    </location>
</feature>
<dbReference type="OrthoDB" id="6347013at2759"/>
<dbReference type="InterPro" id="IPR016662">
    <property type="entry name" value="Acyl-CoA_thioEstase_long-chain"/>
</dbReference>
<dbReference type="InterPro" id="IPR006862">
    <property type="entry name" value="Thio_Ohase/aa_AcTrfase"/>
</dbReference>
<dbReference type="GeneID" id="109488077"/>
<dbReference type="InterPro" id="IPR029058">
    <property type="entry name" value="AB_hydrolase_fold"/>
</dbReference>
<evidence type="ECO:0000256" key="1">
    <source>
        <dbReference type="ARBA" id="ARBA00006538"/>
    </source>
</evidence>
<keyword evidence="5" id="KW-1185">Reference proteome</keyword>
<protein>
    <submittedName>
        <fullName evidence="6">Acyl-coenzyme A amino acid N-acyltransferase 1-like</fullName>
    </submittedName>
</protein>
<dbReference type="GO" id="GO:0006637">
    <property type="term" value="P:acyl-CoA metabolic process"/>
    <property type="evidence" value="ECO:0007669"/>
    <property type="project" value="InterPro"/>
</dbReference>
<accession>A0A6P5AXP6</accession>
<organism evidence="5 6">
    <name type="scientific">Branchiostoma belcheri</name>
    <name type="common">Amphioxus</name>
    <dbReference type="NCBI Taxonomy" id="7741"/>
    <lineage>
        <taxon>Eukaryota</taxon>
        <taxon>Metazoa</taxon>
        <taxon>Chordata</taxon>
        <taxon>Cephalochordata</taxon>
        <taxon>Leptocardii</taxon>
        <taxon>Amphioxiformes</taxon>
        <taxon>Branchiostomatidae</taxon>
        <taxon>Branchiostoma</taxon>
    </lineage>
</organism>
<evidence type="ECO:0000313" key="6">
    <source>
        <dbReference type="RefSeq" id="XP_019647792.1"/>
    </source>
</evidence>
<feature type="domain" description="Acyl-CoA thioester hydrolase/bile acid-CoA amino acid N-acetyltransferase" evidence="3">
    <location>
        <begin position="29"/>
        <end position="160"/>
    </location>
</feature>
<name>A0A6P5AXP6_BRABE</name>
<dbReference type="SUPFAM" id="SSF53474">
    <property type="entry name" value="alpha/beta-Hydrolases"/>
    <property type="match status" value="1"/>
</dbReference>
<dbReference type="Gene3D" id="3.40.50.1820">
    <property type="entry name" value="alpha/beta hydrolase"/>
    <property type="match status" value="1"/>
</dbReference>
<dbReference type="FunFam" id="3.40.50.1820:FF:000024">
    <property type="entry name" value="acyl-coenzyme A thioesterase 4"/>
    <property type="match status" value="1"/>
</dbReference>
<dbReference type="InterPro" id="IPR014940">
    <property type="entry name" value="BAAT_C"/>
</dbReference>
<feature type="domain" description="BAAT/Acyl-CoA thioester hydrolase C-terminal" evidence="4">
    <location>
        <begin position="222"/>
        <end position="429"/>
    </location>
</feature>
<dbReference type="Proteomes" id="UP000515135">
    <property type="component" value="Unplaced"/>
</dbReference>
<dbReference type="PANTHER" id="PTHR10824:SF4">
    <property type="entry name" value="ACYL-COENZYME A THIOESTERASE 1-LIKE"/>
    <property type="match status" value="1"/>
</dbReference>
<evidence type="ECO:0000256" key="2">
    <source>
        <dbReference type="PIRSR" id="PIRSR016521-1"/>
    </source>
</evidence>
<dbReference type="InterPro" id="IPR042490">
    <property type="entry name" value="Thio_Ohase/BAAT_N"/>
</dbReference>
<dbReference type="AlphaFoldDB" id="A0A6P5AXP6"/>
<sequence length="444" mass="48769">MLHIARIQYRKMSVRAARLLVNPARALVDERVDITVESLSPHQPVTLQAQLVEGAARFQSYAHYRADSAGRVVLGKQPALGGTFTGIDQMGLFWSLQPSPGQKPGLRLRKKDVSTPFLLDLSLHDGHLDAIAEPNTAALTSTRLERWYLGKGVERIPLREGRLRGALFLPPGEGPFPGVIDMFGSTGGFADYRSALLASRGFATLGLAFFGYEDLPNDMSDIDLDYFEEAADWLLSHPKVQSHGIGAVGTSKAGEIVQAMATYMKQVSAAVAISSYSAISYAPLPYKDMVLPCARWMADQIVFTEDGFANVENQLEDITTEPGINACIQVEKSDCPIMFVAGEDDINIPCVYHANKAIARMKAHGKTNYTLLRYPGTGHLIEPPYTPHCGFYFHPPFRVYVYAGGEPKGHAAAQEDSWAKILSFLRKNVDRPQAGCPKDCRPRV</sequence>
<dbReference type="Gene3D" id="2.60.40.2240">
    <property type="entry name" value="Acyl-CoA thioester hydrolase/BAAT N-terminal domain"/>
    <property type="match status" value="1"/>
</dbReference>
<feature type="active site" description="Charge relay system" evidence="2">
    <location>
        <position position="251"/>
    </location>
</feature>
<dbReference type="RefSeq" id="XP_019647792.1">
    <property type="nucleotide sequence ID" value="XM_019792233.1"/>
</dbReference>